<evidence type="ECO:0000313" key="11">
    <source>
        <dbReference type="EMBL" id="CAB4584149.1"/>
    </source>
</evidence>
<dbReference type="PANTHER" id="PTHR21363:SF0">
    <property type="entry name" value="PREPHENATE DEHYDROGENASE [NADP(+)]"/>
    <property type="match status" value="1"/>
</dbReference>
<proteinExistence type="predicted"/>
<dbReference type="InterPro" id="IPR003099">
    <property type="entry name" value="Prephen_DH"/>
</dbReference>
<evidence type="ECO:0000256" key="8">
    <source>
        <dbReference type="ARBA" id="ARBA00049260"/>
    </source>
</evidence>
<evidence type="ECO:0000256" key="2">
    <source>
        <dbReference type="ARBA" id="ARBA00012068"/>
    </source>
</evidence>
<dbReference type="InterPro" id="IPR036291">
    <property type="entry name" value="NAD(P)-bd_dom_sf"/>
</dbReference>
<evidence type="ECO:0000259" key="9">
    <source>
        <dbReference type="PROSITE" id="PS51176"/>
    </source>
</evidence>
<feature type="domain" description="ACT" evidence="10">
    <location>
        <begin position="293"/>
        <end position="362"/>
    </location>
</feature>
<dbReference type="GO" id="GO:0070403">
    <property type="term" value="F:NAD+ binding"/>
    <property type="evidence" value="ECO:0007669"/>
    <property type="project" value="InterPro"/>
</dbReference>
<evidence type="ECO:0000259" key="10">
    <source>
        <dbReference type="PROSITE" id="PS51671"/>
    </source>
</evidence>
<dbReference type="Pfam" id="PF02153">
    <property type="entry name" value="PDH_N"/>
    <property type="match status" value="1"/>
</dbReference>
<dbReference type="SUPFAM" id="SSF55021">
    <property type="entry name" value="ACT-like"/>
    <property type="match status" value="1"/>
</dbReference>
<dbReference type="Pfam" id="PF20463">
    <property type="entry name" value="PDH_C"/>
    <property type="match status" value="1"/>
</dbReference>
<dbReference type="EC" id="1.3.1.12" evidence="2"/>
<name>A0A6J6F915_9ZZZZ</name>
<dbReference type="UniPathway" id="UPA00122">
    <property type="reaction ID" value="UER00961"/>
</dbReference>
<comment type="pathway">
    <text evidence="1">Amino-acid biosynthesis; L-tyrosine biosynthesis; (4-hydroxyphenyl)pyruvate from prephenate (NAD(+) route): step 1/1.</text>
</comment>
<evidence type="ECO:0000256" key="4">
    <source>
        <dbReference type="ARBA" id="ARBA00022498"/>
    </source>
</evidence>
<evidence type="ECO:0000256" key="1">
    <source>
        <dbReference type="ARBA" id="ARBA00005067"/>
    </source>
</evidence>
<keyword evidence="7" id="KW-0057">Aromatic amino acid biosynthesis</keyword>
<evidence type="ECO:0000256" key="7">
    <source>
        <dbReference type="ARBA" id="ARBA00023141"/>
    </source>
</evidence>
<dbReference type="Gene3D" id="3.30.70.260">
    <property type="match status" value="1"/>
</dbReference>
<dbReference type="InterPro" id="IPR046826">
    <property type="entry name" value="PDH_N"/>
</dbReference>
<dbReference type="PROSITE" id="PS51671">
    <property type="entry name" value="ACT"/>
    <property type="match status" value="1"/>
</dbReference>
<dbReference type="Gene3D" id="1.10.3660.10">
    <property type="entry name" value="6-phosphogluconate dehydrogenase C-terminal like domain"/>
    <property type="match status" value="1"/>
</dbReference>
<reference evidence="11" key="1">
    <citation type="submission" date="2020-05" db="EMBL/GenBank/DDBJ databases">
        <authorList>
            <person name="Chiriac C."/>
            <person name="Salcher M."/>
            <person name="Ghai R."/>
            <person name="Kavagutti S V."/>
        </authorList>
    </citation>
    <scope>NUCLEOTIDE SEQUENCE</scope>
</reference>
<organism evidence="11">
    <name type="scientific">freshwater metagenome</name>
    <dbReference type="NCBI Taxonomy" id="449393"/>
    <lineage>
        <taxon>unclassified sequences</taxon>
        <taxon>metagenomes</taxon>
        <taxon>ecological metagenomes</taxon>
    </lineage>
</organism>
<evidence type="ECO:0000256" key="5">
    <source>
        <dbReference type="ARBA" id="ARBA00023002"/>
    </source>
</evidence>
<comment type="catalytic activity">
    <reaction evidence="8">
        <text>prephenate + NAD(+) = 3-(4-hydroxyphenyl)pyruvate + CO2 + NADH</text>
        <dbReference type="Rhea" id="RHEA:13869"/>
        <dbReference type="ChEBI" id="CHEBI:16526"/>
        <dbReference type="ChEBI" id="CHEBI:29934"/>
        <dbReference type="ChEBI" id="CHEBI:36242"/>
        <dbReference type="ChEBI" id="CHEBI:57540"/>
        <dbReference type="ChEBI" id="CHEBI:57945"/>
        <dbReference type="EC" id="1.3.1.12"/>
    </reaction>
</comment>
<evidence type="ECO:0000256" key="3">
    <source>
        <dbReference type="ARBA" id="ARBA00016891"/>
    </source>
</evidence>
<protein>
    <recommendedName>
        <fullName evidence="3">Prephenate dehydrogenase</fullName>
        <ecNumber evidence="2">1.3.1.12</ecNumber>
    </recommendedName>
</protein>
<evidence type="ECO:0000256" key="6">
    <source>
        <dbReference type="ARBA" id="ARBA00023027"/>
    </source>
</evidence>
<dbReference type="PANTHER" id="PTHR21363">
    <property type="entry name" value="PREPHENATE DEHYDROGENASE"/>
    <property type="match status" value="1"/>
</dbReference>
<dbReference type="InterPro" id="IPR046825">
    <property type="entry name" value="PDH_C"/>
</dbReference>
<sequence>MTPNSSNDGRFSSVKIIGSGLIGTSIGLGLTKAGIRVEMSDIDPKAAKLANDLMASQGVGSPEVVLYAGPSSGLISALESEFKMNSSVKFIDIGSVKTKSLVEVSKSLIPSRRFLATHPMAGREVGGAQSARADLFLSRSWIYIPTDLQGAPVDEDLIAAGLWLIQTLGATPVAMTAAAHDQTVALISHLPQVTASLLASQLVDAASDSLDLAGAGLRDTTRIAASNASLWDEILLSNASELLPLLISLQRDLGTFIERLEQSSSVKDLIERGNQGRLKIPGKHGGAAREYTLLPVVIEDKPGQLAALFDECARAKVNVEDLSIEHSPGQFTGLITLALSANDAQILQSHLTNSGWSVHAPR</sequence>
<dbReference type="InterPro" id="IPR002912">
    <property type="entry name" value="ACT_dom"/>
</dbReference>
<dbReference type="GO" id="GO:0008977">
    <property type="term" value="F:prephenate dehydrogenase (NAD+) activity"/>
    <property type="evidence" value="ECO:0007669"/>
    <property type="project" value="UniProtKB-EC"/>
</dbReference>
<dbReference type="GO" id="GO:0006571">
    <property type="term" value="P:tyrosine biosynthetic process"/>
    <property type="evidence" value="ECO:0007669"/>
    <property type="project" value="UniProtKB-UniPathway"/>
</dbReference>
<dbReference type="PROSITE" id="PS51176">
    <property type="entry name" value="PDH_ADH"/>
    <property type="match status" value="1"/>
</dbReference>
<keyword evidence="6" id="KW-0520">NAD</keyword>
<feature type="domain" description="Prephenate/arogenate dehydrogenase" evidence="9">
    <location>
        <begin position="12"/>
        <end position="291"/>
    </location>
</feature>
<dbReference type="SUPFAM" id="SSF51735">
    <property type="entry name" value="NAD(P)-binding Rossmann-fold domains"/>
    <property type="match status" value="1"/>
</dbReference>
<dbReference type="GO" id="GO:0004665">
    <property type="term" value="F:prephenate dehydrogenase (NADP+) activity"/>
    <property type="evidence" value="ECO:0007669"/>
    <property type="project" value="InterPro"/>
</dbReference>
<dbReference type="InterPro" id="IPR050812">
    <property type="entry name" value="Preph/Arog_dehydrog"/>
</dbReference>
<dbReference type="InterPro" id="IPR008927">
    <property type="entry name" value="6-PGluconate_DH-like_C_sf"/>
</dbReference>
<dbReference type="Gene3D" id="3.40.50.720">
    <property type="entry name" value="NAD(P)-binding Rossmann-like Domain"/>
    <property type="match status" value="1"/>
</dbReference>
<keyword evidence="5" id="KW-0560">Oxidoreductase</keyword>
<dbReference type="EMBL" id="CAEZUB010000009">
    <property type="protein sequence ID" value="CAB4584149.1"/>
    <property type="molecule type" value="Genomic_DNA"/>
</dbReference>
<accession>A0A6J6F915</accession>
<keyword evidence="4" id="KW-0827">Tyrosine biosynthesis</keyword>
<keyword evidence="7" id="KW-0028">Amino-acid biosynthesis</keyword>
<dbReference type="AlphaFoldDB" id="A0A6J6F915"/>
<dbReference type="InterPro" id="IPR045865">
    <property type="entry name" value="ACT-like_dom_sf"/>
</dbReference>
<gene>
    <name evidence="11" type="ORF">UFOPK1775_00184</name>
</gene>
<dbReference type="SUPFAM" id="SSF48179">
    <property type="entry name" value="6-phosphogluconate dehydrogenase C-terminal domain-like"/>
    <property type="match status" value="1"/>
</dbReference>